<dbReference type="GO" id="GO:0016887">
    <property type="term" value="F:ATP hydrolysis activity"/>
    <property type="evidence" value="ECO:0007669"/>
    <property type="project" value="InterPro"/>
</dbReference>
<dbReference type="OrthoDB" id="8061355at2759"/>
<dbReference type="SUPFAM" id="SSF52540">
    <property type="entry name" value="P-loop containing nucleoside triphosphate hydrolases"/>
    <property type="match status" value="1"/>
</dbReference>
<dbReference type="AlphaFoldDB" id="A0A834ICK3"/>
<evidence type="ECO:0000313" key="6">
    <source>
        <dbReference type="Proteomes" id="UP000625711"/>
    </source>
</evidence>
<dbReference type="EMBL" id="JAACXV010006078">
    <property type="protein sequence ID" value="KAF7276547.1"/>
    <property type="molecule type" value="Genomic_DNA"/>
</dbReference>
<accession>A0A834ICK3</accession>
<dbReference type="GO" id="GO:0005524">
    <property type="term" value="F:ATP binding"/>
    <property type="evidence" value="ECO:0007669"/>
    <property type="project" value="InterPro"/>
</dbReference>
<dbReference type="PANTHER" id="PTHR43820">
    <property type="entry name" value="HIGH-AFFINITY BRANCHED-CHAIN AMINO ACID TRANSPORT ATP-BINDING PROTEIN LIVF"/>
    <property type="match status" value="1"/>
</dbReference>
<evidence type="ECO:0000256" key="1">
    <source>
        <dbReference type="ARBA" id="ARBA00005417"/>
    </source>
</evidence>
<keyword evidence="3" id="KW-0029">Amino-acid transport</keyword>
<dbReference type="InterPro" id="IPR027417">
    <property type="entry name" value="P-loop_NTPase"/>
</dbReference>
<evidence type="ECO:0000313" key="5">
    <source>
        <dbReference type="EMBL" id="KAF7276547.1"/>
    </source>
</evidence>
<dbReference type="Gene3D" id="3.40.50.300">
    <property type="entry name" value="P-loop containing nucleotide triphosphate hydrolases"/>
    <property type="match status" value="1"/>
</dbReference>
<dbReference type="GO" id="GO:0015807">
    <property type="term" value="P:L-amino acid transport"/>
    <property type="evidence" value="ECO:0007669"/>
    <property type="project" value="TreeGrafter"/>
</dbReference>
<comment type="similarity">
    <text evidence="1">Belongs to the ABC transporter superfamily.</text>
</comment>
<protein>
    <recommendedName>
        <fullName evidence="4">ABC transporter domain-containing protein</fullName>
    </recommendedName>
</protein>
<dbReference type="InterPro" id="IPR052156">
    <property type="entry name" value="BCAA_Transport_ATP-bd_LivF"/>
</dbReference>
<keyword evidence="6" id="KW-1185">Reference proteome</keyword>
<feature type="non-terminal residue" evidence="5">
    <location>
        <position position="83"/>
    </location>
</feature>
<name>A0A834ICK3_RHYFE</name>
<dbReference type="GO" id="GO:0015658">
    <property type="term" value="F:branched-chain amino acid transmembrane transporter activity"/>
    <property type="evidence" value="ECO:0007669"/>
    <property type="project" value="TreeGrafter"/>
</dbReference>
<dbReference type="Proteomes" id="UP000625711">
    <property type="component" value="Unassembled WGS sequence"/>
</dbReference>
<dbReference type="Pfam" id="PF00005">
    <property type="entry name" value="ABC_tran"/>
    <property type="match status" value="1"/>
</dbReference>
<organism evidence="5 6">
    <name type="scientific">Rhynchophorus ferrugineus</name>
    <name type="common">Red palm weevil</name>
    <name type="synonym">Curculio ferrugineus</name>
    <dbReference type="NCBI Taxonomy" id="354439"/>
    <lineage>
        <taxon>Eukaryota</taxon>
        <taxon>Metazoa</taxon>
        <taxon>Ecdysozoa</taxon>
        <taxon>Arthropoda</taxon>
        <taxon>Hexapoda</taxon>
        <taxon>Insecta</taxon>
        <taxon>Pterygota</taxon>
        <taxon>Neoptera</taxon>
        <taxon>Endopterygota</taxon>
        <taxon>Coleoptera</taxon>
        <taxon>Polyphaga</taxon>
        <taxon>Cucujiformia</taxon>
        <taxon>Curculionidae</taxon>
        <taxon>Dryophthorinae</taxon>
        <taxon>Rhynchophorus</taxon>
    </lineage>
</organism>
<feature type="domain" description="ABC transporter" evidence="4">
    <location>
        <begin position="26"/>
        <end position="72"/>
    </location>
</feature>
<comment type="caution">
    <text evidence="5">The sequence shown here is derived from an EMBL/GenBank/DDBJ whole genome shotgun (WGS) entry which is preliminary data.</text>
</comment>
<sequence>MSEFNQDTLLNVQDIEVVYEQSILAVKQVSLTVPQAAIVALLGANGAGKSTTLKAISQLIAAENGQILRGQIEYQGKSILGQN</sequence>
<dbReference type="PANTHER" id="PTHR43820:SF8">
    <property type="entry name" value="ABC TRANSPORTER SUBSTRATE-BINDING PROTEIN"/>
    <property type="match status" value="1"/>
</dbReference>
<reference evidence="5" key="1">
    <citation type="submission" date="2020-08" db="EMBL/GenBank/DDBJ databases">
        <title>Genome sequencing and assembly of the red palm weevil Rhynchophorus ferrugineus.</title>
        <authorList>
            <person name="Dias G.B."/>
            <person name="Bergman C.M."/>
            <person name="Manee M."/>
        </authorList>
    </citation>
    <scope>NUCLEOTIDE SEQUENCE</scope>
    <source>
        <strain evidence="5">AA-2017</strain>
        <tissue evidence="5">Whole larva</tissue>
    </source>
</reference>
<evidence type="ECO:0000256" key="2">
    <source>
        <dbReference type="ARBA" id="ARBA00022448"/>
    </source>
</evidence>
<evidence type="ECO:0000256" key="3">
    <source>
        <dbReference type="ARBA" id="ARBA00022970"/>
    </source>
</evidence>
<keyword evidence="2" id="KW-0813">Transport</keyword>
<gene>
    <name evidence="5" type="ORF">GWI33_010093</name>
</gene>
<proteinExistence type="inferred from homology"/>
<evidence type="ECO:0000259" key="4">
    <source>
        <dbReference type="Pfam" id="PF00005"/>
    </source>
</evidence>
<dbReference type="InterPro" id="IPR003439">
    <property type="entry name" value="ABC_transporter-like_ATP-bd"/>
</dbReference>